<evidence type="ECO:0000256" key="7">
    <source>
        <dbReference type="ARBA" id="ARBA00023053"/>
    </source>
</evidence>
<name>A0AAN8WW16_HALRR</name>
<keyword evidence="10 12" id="KW-0739">Sodium transport</keyword>
<keyword evidence="7" id="KW-0915">Sodium</keyword>
<dbReference type="PANTHER" id="PTHR11690:SF248">
    <property type="entry name" value="PICKPOCKET 17, ISOFORM A"/>
    <property type="match status" value="1"/>
</dbReference>
<dbReference type="GO" id="GO:0005886">
    <property type="term" value="C:plasma membrane"/>
    <property type="evidence" value="ECO:0007669"/>
    <property type="project" value="TreeGrafter"/>
</dbReference>
<keyword evidence="8 12" id="KW-0406">Ion transport</keyword>
<dbReference type="EMBL" id="JAXCGZ010013217">
    <property type="protein sequence ID" value="KAK7073350.1"/>
    <property type="molecule type" value="Genomic_DNA"/>
</dbReference>
<keyword evidence="6" id="KW-1133">Transmembrane helix</keyword>
<evidence type="ECO:0000256" key="6">
    <source>
        <dbReference type="ARBA" id="ARBA00022989"/>
    </source>
</evidence>
<comment type="similarity">
    <text evidence="2 12">Belongs to the amiloride-sensitive sodium channel (TC 1.A.6) family.</text>
</comment>
<dbReference type="PANTHER" id="PTHR11690">
    <property type="entry name" value="AMILORIDE-SENSITIVE SODIUM CHANNEL-RELATED"/>
    <property type="match status" value="1"/>
</dbReference>
<evidence type="ECO:0000256" key="11">
    <source>
        <dbReference type="ARBA" id="ARBA00023303"/>
    </source>
</evidence>
<comment type="caution">
    <text evidence="13">The sequence shown here is derived from an EMBL/GenBank/DDBJ whole genome shotgun (WGS) entry which is preliminary data.</text>
</comment>
<keyword evidence="5 12" id="KW-0812">Transmembrane</keyword>
<dbReference type="Gene3D" id="2.60.470.10">
    <property type="entry name" value="Acid-sensing ion channels like domains"/>
    <property type="match status" value="1"/>
</dbReference>
<evidence type="ECO:0000256" key="8">
    <source>
        <dbReference type="ARBA" id="ARBA00023065"/>
    </source>
</evidence>
<proteinExistence type="inferred from homology"/>
<dbReference type="Proteomes" id="UP001381693">
    <property type="component" value="Unassembled WGS sequence"/>
</dbReference>
<reference evidence="13 14" key="1">
    <citation type="submission" date="2023-11" db="EMBL/GenBank/DDBJ databases">
        <title>Halocaridina rubra genome assembly.</title>
        <authorList>
            <person name="Smith C."/>
        </authorList>
    </citation>
    <scope>NUCLEOTIDE SEQUENCE [LARGE SCALE GENOMIC DNA]</scope>
    <source>
        <strain evidence="13">EP-1</strain>
        <tissue evidence="13">Whole</tissue>
    </source>
</reference>
<dbReference type="GO" id="GO:0015280">
    <property type="term" value="F:ligand-gated sodium channel activity"/>
    <property type="evidence" value="ECO:0007669"/>
    <property type="project" value="TreeGrafter"/>
</dbReference>
<evidence type="ECO:0000313" key="13">
    <source>
        <dbReference type="EMBL" id="KAK7073350.1"/>
    </source>
</evidence>
<accession>A0AAN8WW16</accession>
<evidence type="ECO:0000256" key="9">
    <source>
        <dbReference type="ARBA" id="ARBA00023136"/>
    </source>
</evidence>
<evidence type="ECO:0000256" key="10">
    <source>
        <dbReference type="ARBA" id="ARBA00023201"/>
    </source>
</evidence>
<evidence type="ECO:0000256" key="5">
    <source>
        <dbReference type="ARBA" id="ARBA00022692"/>
    </source>
</evidence>
<keyword evidence="3 12" id="KW-0813">Transport</keyword>
<keyword evidence="11 12" id="KW-0407">Ion channel</keyword>
<evidence type="ECO:0000256" key="12">
    <source>
        <dbReference type="RuleBase" id="RU000679"/>
    </source>
</evidence>
<evidence type="ECO:0000313" key="14">
    <source>
        <dbReference type="Proteomes" id="UP001381693"/>
    </source>
</evidence>
<sequence>MPCNLSNGLEMCLCPSCSAVRGACWPRSWFHAWRGGDLKDYQVIKIFERSRTQDFSDTMGRFSPTPEDLRDHFIPKKKFIQSCSFDSRGCSSESIYAWTSDKYGICYTFNSVFVQEEYKNETLSTPISSKPKETASFGPANGLRLTLNIAYEQYIALLSPDIGARVIVHSPRQLPFPEDEGFNVAPGRSISIAIQRKNIKRVGHPHGNCRSQTGSKIFREYSAIRCKKLCLENVFWRLCGCYDGLSPAYNESVTVRKPKLYCSPFNVSQGKTLSIFLTHLQPIRLAFSKLS</sequence>
<evidence type="ECO:0000256" key="1">
    <source>
        <dbReference type="ARBA" id="ARBA00004141"/>
    </source>
</evidence>
<keyword evidence="4 12" id="KW-0894">Sodium channel</keyword>
<comment type="subcellular location">
    <subcellularLocation>
        <location evidence="1">Membrane</location>
        <topology evidence="1">Multi-pass membrane protein</topology>
    </subcellularLocation>
</comment>
<dbReference type="AlphaFoldDB" id="A0AAN8WW16"/>
<keyword evidence="14" id="KW-1185">Reference proteome</keyword>
<gene>
    <name evidence="13" type="ORF">SK128_014299</name>
</gene>
<evidence type="ECO:0000256" key="4">
    <source>
        <dbReference type="ARBA" id="ARBA00022461"/>
    </source>
</evidence>
<evidence type="ECO:0000256" key="2">
    <source>
        <dbReference type="ARBA" id="ARBA00007193"/>
    </source>
</evidence>
<keyword evidence="9" id="KW-0472">Membrane</keyword>
<protein>
    <submittedName>
        <fullName evidence="13">Uncharacterized protein</fullName>
    </submittedName>
</protein>
<dbReference type="InterPro" id="IPR001873">
    <property type="entry name" value="ENaC"/>
</dbReference>
<dbReference type="Pfam" id="PF00858">
    <property type="entry name" value="ASC"/>
    <property type="match status" value="1"/>
</dbReference>
<organism evidence="13 14">
    <name type="scientific">Halocaridina rubra</name>
    <name type="common">Hawaiian red shrimp</name>
    <dbReference type="NCBI Taxonomy" id="373956"/>
    <lineage>
        <taxon>Eukaryota</taxon>
        <taxon>Metazoa</taxon>
        <taxon>Ecdysozoa</taxon>
        <taxon>Arthropoda</taxon>
        <taxon>Crustacea</taxon>
        <taxon>Multicrustacea</taxon>
        <taxon>Malacostraca</taxon>
        <taxon>Eumalacostraca</taxon>
        <taxon>Eucarida</taxon>
        <taxon>Decapoda</taxon>
        <taxon>Pleocyemata</taxon>
        <taxon>Caridea</taxon>
        <taxon>Atyoidea</taxon>
        <taxon>Atyidae</taxon>
        <taxon>Halocaridina</taxon>
    </lineage>
</organism>
<evidence type="ECO:0000256" key="3">
    <source>
        <dbReference type="ARBA" id="ARBA00022448"/>
    </source>
</evidence>